<organism evidence="1 2">
    <name type="scientific">Limnobaculum allomyrinae</name>
    <dbReference type="NCBI Taxonomy" id="2791986"/>
    <lineage>
        <taxon>Bacteria</taxon>
        <taxon>Pseudomonadati</taxon>
        <taxon>Pseudomonadota</taxon>
        <taxon>Gammaproteobacteria</taxon>
        <taxon>Enterobacterales</taxon>
        <taxon>Budviciaceae</taxon>
        <taxon>Limnobaculum</taxon>
    </lineage>
</organism>
<protein>
    <submittedName>
        <fullName evidence="1">DUF3024 domain-containing protein</fullName>
    </submittedName>
</protein>
<dbReference type="EMBL" id="JADRCR010000006">
    <property type="protein sequence ID" value="MBK5144529.1"/>
    <property type="molecule type" value="Genomic_DNA"/>
</dbReference>
<comment type="caution">
    <text evidence="1">The sequence shown here is derived from an EMBL/GenBank/DDBJ whole genome shotgun (WGS) entry which is preliminary data.</text>
</comment>
<proteinExistence type="predicted"/>
<dbReference type="RefSeq" id="WP_218467157.1">
    <property type="nucleotide sequence ID" value="NZ_JADRCR010000006.1"/>
</dbReference>
<name>A0ABS1ISA8_9GAMM</name>
<reference evidence="1 2" key="1">
    <citation type="submission" date="2020-11" db="EMBL/GenBank/DDBJ databases">
        <title>Insectihabitans protaetiae gen. nov. sp. nov. and Insectihabitans allomyrinae sp. nov., isolated from larvae of Protaetia brevitarsis seulensis and Allomyrina dichotoma, respectively.</title>
        <authorList>
            <person name="Lee S.D."/>
            <person name="Byeon Y.-S."/>
            <person name="Kim S.-M."/>
            <person name="Yang H.L."/>
            <person name="Kim I.S."/>
        </authorList>
    </citation>
    <scope>NUCLEOTIDE SEQUENCE [LARGE SCALE GENOMIC DNA]</scope>
    <source>
        <strain evidence="1 2">BWR-B9</strain>
    </source>
</reference>
<keyword evidence="2" id="KW-1185">Reference proteome</keyword>
<sequence>MDFREKKSIIDSYIKAWVPDKAFHSVFNLKYEIEDEVIIIYQTGTCCLEKSSIPIIKAEFNQLACCWYLYWFNLDHWVLYHCAPLNTLDEALRAVDEDDSSCFFGQVFTVTAVNKTCFWDIYSGSR</sequence>
<evidence type="ECO:0000313" key="2">
    <source>
        <dbReference type="Proteomes" id="UP001296921"/>
    </source>
</evidence>
<dbReference type="Proteomes" id="UP001296921">
    <property type="component" value="Unassembled WGS sequence"/>
</dbReference>
<evidence type="ECO:0000313" key="1">
    <source>
        <dbReference type="EMBL" id="MBK5144529.1"/>
    </source>
</evidence>
<dbReference type="Pfam" id="PF11225">
    <property type="entry name" value="DUF3024"/>
    <property type="match status" value="1"/>
</dbReference>
<dbReference type="InterPro" id="IPR021388">
    <property type="entry name" value="DUF3024"/>
</dbReference>
<accession>A0ABS1ISA8</accession>
<gene>
    <name evidence="1" type="ORF">I2494_12510</name>
</gene>